<organism evidence="1 2">
    <name type="scientific">bacterium (Candidatus Blackallbacteria) CG17_big_fil_post_rev_8_21_14_2_50_48_46</name>
    <dbReference type="NCBI Taxonomy" id="2014261"/>
    <lineage>
        <taxon>Bacteria</taxon>
        <taxon>Candidatus Blackallbacteria</taxon>
    </lineage>
</organism>
<dbReference type="EMBL" id="PFFQ01000037">
    <property type="protein sequence ID" value="PIW16707.1"/>
    <property type="molecule type" value="Genomic_DNA"/>
</dbReference>
<dbReference type="Gene3D" id="1.25.40.10">
    <property type="entry name" value="Tetratricopeptide repeat domain"/>
    <property type="match status" value="2"/>
</dbReference>
<accession>A0A2M7G4H3</accession>
<protein>
    <recommendedName>
        <fullName evidence="3">Tetratricopeptide repeat protein</fullName>
    </recommendedName>
</protein>
<evidence type="ECO:0008006" key="3">
    <source>
        <dbReference type="Google" id="ProtNLM"/>
    </source>
</evidence>
<dbReference type="SMART" id="SM00028">
    <property type="entry name" value="TPR"/>
    <property type="match status" value="2"/>
</dbReference>
<evidence type="ECO:0000313" key="1">
    <source>
        <dbReference type="EMBL" id="PIW16707.1"/>
    </source>
</evidence>
<dbReference type="Pfam" id="PF14559">
    <property type="entry name" value="TPR_19"/>
    <property type="match status" value="1"/>
</dbReference>
<gene>
    <name evidence="1" type="ORF">COW36_13155</name>
</gene>
<sequence>MTMMILWMEIKMAQKYFASILKTTLGLSLLLGLSTQTVLAGEEALWDAERLLEAQGMPANGMSKIDNTHYERGLAALKETNYENARTQLESLQEKYPDYLPLQLTLAQVYIEEQNPDQAQELLNQIETKIPAPEERTASDQSLNLRLHHLKAMNWMIQNEPKKALEVLNDKNLNMKNFSLAEREAHNLLLSKAYQSTGQMIQAYQVLEATLEIRPVSGETRSRIQKLAPEFAADFYKKGLAAFRRQDYAEAVPLAQKAHELNQESHAYLELYLQSHLRWQEQAKQRFQKVRVPLLNGLKKIRWALEVEDFEKAREHYTEMQANPELAFFIQPSQRLILPIAMQQTLDSLERSLQTKAQR</sequence>
<dbReference type="SUPFAM" id="SSF48452">
    <property type="entry name" value="TPR-like"/>
    <property type="match status" value="1"/>
</dbReference>
<name>A0A2M7G4H3_9BACT</name>
<comment type="caution">
    <text evidence="1">The sequence shown here is derived from an EMBL/GenBank/DDBJ whole genome shotgun (WGS) entry which is preliminary data.</text>
</comment>
<reference evidence="1 2" key="1">
    <citation type="submission" date="2017-09" db="EMBL/GenBank/DDBJ databases">
        <title>Depth-based differentiation of microbial function through sediment-hosted aquifers and enrichment of novel symbionts in the deep terrestrial subsurface.</title>
        <authorList>
            <person name="Probst A.J."/>
            <person name="Ladd B."/>
            <person name="Jarett J.K."/>
            <person name="Geller-Mcgrath D.E."/>
            <person name="Sieber C.M."/>
            <person name="Emerson J.B."/>
            <person name="Anantharaman K."/>
            <person name="Thomas B.C."/>
            <person name="Malmstrom R."/>
            <person name="Stieglmeier M."/>
            <person name="Klingl A."/>
            <person name="Woyke T."/>
            <person name="Ryan C.M."/>
            <person name="Banfield J.F."/>
        </authorList>
    </citation>
    <scope>NUCLEOTIDE SEQUENCE [LARGE SCALE GENOMIC DNA]</scope>
    <source>
        <strain evidence="1">CG17_big_fil_post_rev_8_21_14_2_50_48_46</strain>
    </source>
</reference>
<dbReference type="InterPro" id="IPR019734">
    <property type="entry name" value="TPR_rpt"/>
</dbReference>
<proteinExistence type="predicted"/>
<dbReference type="AlphaFoldDB" id="A0A2M7G4H3"/>
<evidence type="ECO:0000313" key="2">
    <source>
        <dbReference type="Proteomes" id="UP000231019"/>
    </source>
</evidence>
<dbReference type="InterPro" id="IPR011990">
    <property type="entry name" value="TPR-like_helical_dom_sf"/>
</dbReference>
<dbReference type="Proteomes" id="UP000231019">
    <property type="component" value="Unassembled WGS sequence"/>
</dbReference>